<gene>
    <name evidence="2" type="ORF">BIW53_09785</name>
</gene>
<evidence type="ECO:0000256" key="1">
    <source>
        <dbReference type="SAM" id="SignalP"/>
    </source>
</evidence>
<feature type="signal peptide" evidence="1">
    <location>
        <begin position="1"/>
        <end position="20"/>
    </location>
</feature>
<dbReference type="EMBL" id="MNAN01000030">
    <property type="protein sequence ID" value="OHU95513.1"/>
    <property type="molecule type" value="Genomic_DNA"/>
</dbReference>
<protein>
    <submittedName>
        <fullName evidence="2">Uncharacterized protein</fullName>
    </submittedName>
</protein>
<dbReference type="OrthoDB" id="5519458at2"/>
<evidence type="ECO:0000313" key="2">
    <source>
        <dbReference type="EMBL" id="OHU95513.1"/>
    </source>
</evidence>
<comment type="caution">
    <text evidence="2">The sequence shown here is derived from an EMBL/GenBank/DDBJ whole genome shotgun (WGS) entry which is preliminary data.</text>
</comment>
<proteinExistence type="predicted"/>
<dbReference type="PROSITE" id="PS51257">
    <property type="entry name" value="PROKAR_LIPOPROTEIN"/>
    <property type="match status" value="1"/>
</dbReference>
<name>A0A1S1N9Y9_9GAMM</name>
<sequence length="251" mass="28470">MKIFNIVCFLVFFSCTNAHTKPSLPSVAHLQAWLSEPTPLPPWNYHTAEALHTLVANSSQLGGNHLWYRQTGDACVVSVPHQFFDKNTLPIGQAVFAQMCQLLLSNSHHRNSEDEHQETMDLSKRLRSLHHNAILAYQANKKDAKVFQLHGFSQSKRSTSKGKLADFIVSLGTESTPALHRLTHCLTTLSPHSFYYPEQVLELGGTKNVLHQLPLTPYSFYHIEISAPMRQRLLEEPQLMERFIVCLQSTL</sequence>
<evidence type="ECO:0000313" key="3">
    <source>
        <dbReference type="Proteomes" id="UP000180253"/>
    </source>
</evidence>
<reference evidence="2 3" key="1">
    <citation type="submission" date="2016-10" db="EMBL/GenBank/DDBJ databases">
        <title>Pseudoalteromonas amylolytica sp. nov., isolated from the surface seawater.</title>
        <authorList>
            <person name="Wu Y.-H."/>
            <person name="Cheng H."/>
            <person name="Jin X.-B."/>
            <person name="Wang C.-S."/>
            <person name="Xu X.-W."/>
        </authorList>
    </citation>
    <scope>NUCLEOTIDE SEQUENCE [LARGE SCALE GENOMIC DNA]</scope>
    <source>
        <strain evidence="2 3">JCM 12483</strain>
    </source>
</reference>
<dbReference type="AlphaFoldDB" id="A0A1S1N9Y9"/>
<keyword evidence="1" id="KW-0732">Signal</keyword>
<accession>A0A1S1N9Y9</accession>
<dbReference type="Proteomes" id="UP000180253">
    <property type="component" value="Unassembled WGS sequence"/>
</dbReference>
<dbReference type="RefSeq" id="WP_070991700.1">
    <property type="nucleotide sequence ID" value="NZ_CBCSHD010000002.1"/>
</dbReference>
<feature type="chain" id="PRO_5010233055" evidence="1">
    <location>
        <begin position="21"/>
        <end position="251"/>
    </location>
</feature>
<organism evidence="2 3">
    <name type="scientific">Pseudoalteromonas byunsanensis</name>
    <dbReference type="NCBI Taxonomy" id="327939"/>
    <lineage>
        <taxon>Bacteria</taxon>
        <taxon>Pseudomonadati</taxon>
        <taxon>Pseudomonadota</taxon>
        <taxon>Gammaproteobacteria</taxon>
        <taxon>Alteromonadales</taxon>
        <taxon>Pseudoalteromonadaceae</taxon>
        <taxon>Pseudoalteromonas</taxon>
    </lineage>
</organism>
<dbReference type="STRING" id="327939.BIW53_09785"/>
<keyword evidence="3" id="KW-1185">Reference proteome</keyword>